<protein>
    <submittedName>
        <fullName evidence="2">Uncharacterized protein</fullName>
    </submittedName>
</protein>
<evidence type="ECO:0000313" key="3">
    <source>
        <dbReference type="Proteomes" id="UP000730482"/>
    </source>
</evidence>
<evidence type="ECO:0000313" key="2">
    <source>
        <dbReference type="EMBL" id="MBS2552331.1"/>
    </source>
</evidence>
<feature type="compositionally biased region" description="Basic and acidic residues" evidence="1">
    <location>
        <begin position="25"/>
        <end position="39"/>
    </location>
</feature>
<feature type="region of interest" description="Disordered" evidence="1">
    <location>
        <begin position="1"/>
        <end position="100"/>
    </location>
</feature>
<accession>A0ABS5L211</accession>
<comment type="caution">
    <text evidence="2">The sequence shown here is derived from an EMBL/GenBank/DDBJ whole genome shotgun (WGS) entry which is preliminary data.</text>
</comment>
<sequence>MGHHKSNKKVEGGPRTDHGSGLPLRPDDEQLEERTELDRIAMGLPPDPDATPADTDPQAAYTEATDEIDDQVREGELRTDEDSGRAAGDAFPPTRYTSGD</sequence>
<dbReference type="EMBL" id="JAAFYZ010000183">
    <property type="protein sequence ID" value="MBS2552331.1"/>
    <property type="molecule type" value="Genomic_DNA"/>
</dbReference>
<keyword evidence="3" id="KW-1185">Reference proteome</keyword>
<gene>
    <name evidence="2" type="ORF">KGQ19_36300</name>
</gene>
<feature type="compositionally biased region" description="Basic and acidic residues" evidence="1">
    <location>
        <begin position="8"/>
        <end position="18"/>
    </location>
</feature>
<dbReference type="Proteomes" id="UP000730482">
    <property type="component" value="Unassembled WGS sequence"/>
</dbReference>
<proteinExistence type="predicted"/>
<reference evidence="2 3" key="1">
    <citation type="submission" date="2020-02" db="EMBL/GenBank/DDBJ databases">
        <title>Acidophilic actinobacteria isolated from forest soil.</title>
        <authorList>
            <person name="Golinska P."/>
        </authorList>
    </citation>
    <scope>NUCLEOTIDE SEQUENCE [LARGE SCALE GENOMIC DNA]</scope>
    <source>
        <strain evidence="2 3">NL8</strain>
    </source>
</reference>
<evidence type="ECO:0000256" key="1">
    <source>
        <dbReference type="SAM" id="MobiDB-lite"/>
    </source>
</evidence>
<name>A0ABS5L211_9ACTN</name>
<feature type="compositionally biased region" description="Basic and acidic residues" evidence="1">
    <location>
        <begin position="70"/>
        <end position="84"/>
    </location>
</feature>
<feature type="compositionally biased region" description="Low complexity" evidence="1">
    <location>
        <begin position="50"/>
        <end position="60"/>
    </location>
</feature>
<organism evidence="2 3">
    <name type="scientific">Catenulispora pinistramenti</name>
    <dbReference type="NCBI Taxonomy" id="2705254"/>
    <lineage>
        <taxon>Bacteria</taxon>
        <taxon>Bacillati</taxon>
        <taxon>Actinomycetota</taxon>
        <taxon>Actinomycetes</taxon>
        <taxon>Catenulisporales</taxon>
        <taxon>Catenulisporaceae</taxon>
        <taxon>Catenulispora</taxon>
    </lineage>
</organism>
<dbReference type="RefSeq" id="WP_212017806.1">
    <property type="nucleotide sequence ID" value="NZ_JAAFYZ010000183.1"/>
</dbReference>